<feature type="region of interest" description="Disordered" evidence="2">
    <location>
        <begin position="710"/>
        <end position="731"/>
    </location>
</feature>
<dbReference type="Gene3D" id="3.40.50.300">
    <property type="entry name" value="P-loop containing nucleotide triphosphate hydrolases"/>
    <property type="match status" value="2"/>
</dbReference>
<dbReference type="Pfam" id="PF13476">
    <property type="entry name" value="AAA_23"/>
    <property type="match status" value="1"/>
</dbReference>
<dbReference type="RefSeq" id="WP_093558229.1">
    <property type="nucleotide sequence ID" value="NZ_FPBO01000028.1"/>
</dbReference>
<reference evidence="5" key="1">
    <citation type="submission" date="2016-10" db="EMBL/GenBank/DDBJ databases">
        <authorList>
            <person name="Varghese N."/>
            <person name="Submissions S."/>
        </authorList>
    </citation>
    <scope>NUCLEOTIDE SEQUENCE [LARGE SCALE GENOMIC DNA]</scope>
    <source>
        <strain evidence="5">CGMCC 1.11014</strain>
    </source>
</reference>
<keyword evidence="4" id="KW-0378">Hydrolase</keyword>
<keyword evidence="4" id="KW-0269">Exonuclease</keyword>
<keyword evidence="1" id="KW-0175">Coiled coil</keyword>
<evidence type="ECO:0000313" key="4">
    <source>
        <dbReference type="EMBL" id="SFV08480.1"/>
    </source>
</evidence>
<proteinExistence type="predicted"/>
<gene>
    <name evidence="4" type="ORF">SAMN05216552_102877</name>
</gene>
<dbReference type="PANTHER" id="PTHR32114:SF2">
    <property type="entry name" value="ABC TRANSPORTER ABCH.3"/>
    <property type="match status" value="1"/>
</dbReference>
<dbReference type="STRING" id="1035707.SAMN05216552_102877"/>
<dbReference type="OrthoDB" id="9795626at2"/>
<name>A0A1I7LFL1_9BURK</name>
<dbReference type="PANTHER" id="PTHR32114">
    <property type="entry name" value="ABC TRANSPORTER ABCH.3"/>
    <property type="match status" value="1"/>
</dbReference>
<feature type="coiled-coil region" evidence="1">
    <location>
        <begin position="782"/>
        <end position="837"/>
    </location>
</feature>
<dbReference type="EMBL" id="FPBO01000028">
    <property type="protein sequence ID" value="SFV08480.1"/>
    <property type="molecule type" value="Genomic_DNA"/>
</dbReference>
<dbReference type="Pfam" id="PF13558">
    <property type="entry name" value="SbcC_Walker_B"/>
    <property type="match status" value="1"/>
</dbReference>
<evidence type="ECO:0000256" key="2">
    <source>
        <dbReference type="SAM" id="MobiDB-lite"/>
    </source>
</evidence>
<dbReference type="GO" id="GO:0006302">
    <property type="term" value="P:double-strand break repair"/>
    <property type="evidence" value="ECO:0007669"/>
    <property type="project" value="InterPro"/>
</dbReference>
<dbReference type="Proteomes" id="UP000199391">
    <property type="component" value="Unassembled WGS sequence"/>
</dbReference>
<dbReference type="GO" id="GO:0004527">
    <property type="term" value="F:exonuclease activity"/>
    <property type="evidence" value="ECO:0007669"/>
    <property type="project" value="UniProtKB-KW"/>
</dbReference>
<evidence type="ECO:0000256" key="1">
    <source>
        <dbReference type="SAM" id="Coils"/>
    </source>
</evidence>
<dbReference type="InterPro" id="IPR038729">
    <property type="entry name" value="Rad50/SbcC_AAA"/>
</dbReference>
<keyword evidence="5" id="KW-1185">Reference proteome</keyword>
<evidence type="ECO:0000313" key="5">
    <source>
        <dbReference type="Proteomes" id="UP000199391"/>
    </source>
</evidence>
<feature type="coiled-coil region" evidence="1">
    <location>
        <begin position="488"/>
        <end position="515"/>
    </location>
</feature>
<keyword evidence="4" id="KW-0540">Nuclease</keyword>
<evidence type="ECO:0000259" key="3">
    <source>
        <dbReference type="Pfam" id="PF13476"/>
    </source>
</evidence>
<dbReference type="GO" id="GO:0016887">
    <property type="term" value="F:ATP hydrolysis activity"/>
    <property type="evidence" value="ECO:0007669"/>
    <property type="project" value="InterPro"/>
</dbReference>
<feature type="compositionally biased region" description="Low complexity" evidence="2">
    <location>
        <begin position="719"/>
        <end position="731"/>
    </location>
</feature>
<sequence length="1327" mass="142493">MRILRIGGKNLASLAGEFSVDFEREPLASTGLFAISGPTGAGKSTLLDALCLALYDATPRLLKAMGRSLLPDVGADTVSTQDTRNLLRRGAADGYAEVDFVGSDNLRYRARWAVRRSRNKAEGALQPTTMGLQKLPELLPIGGTKTETKVEIEKRIGLSFDQFTRAVLLAQNEFATFLKADDNERGELLETLTGSAVYSEISMRAFERAKLEQAALQKLTSRLADQKPLSGDERAALEARAREADAAVAALDTHKAVLEGELRWHQQAAKLEQDEQQAAQALLQCEADVRAAAPRRAALERLDTVQAARPLADDATRIENEIAGAQAAQAAATLAAEQAQAAREAATAAQQQAQAALADTEAAQRAAAPRLDQAKALDARIEAMLPAHRQAAAALEAANQIDTRARAALQAKANERRLLANAQEHGAAWLARHQQWQPLAESWQKWDVLFVQAGQAAAQAERHADALAIVQRNGARHREEEGRASAGLKGAAEKLQALEAQRQQAIQALAGFDADALRRRRQSLEERRDLLAGGEKIWTELEARHERKLQHDSQAAQHRAAREAADVALAGAQREYAVIMAAFGQAERSLKLAEAACAESVENLRATLEDDTPCPVCGAHEHPYRHDDGALAAMLAGLQGEVLRCREQLQRNVELQAAQRTLAQTSVERLAQIAAEQHALEEALARVASAWAAHPLAEEARAAAPDALDGRQHDRLDGHAPAADASPSPAAIAASAGSSAAALGVSAAIRQAPALDDERLVGARAGWFGAELAAARNGLRQVDEQEQALRRAGAARDQAQQACDLAAADHTRQQAAAAAAQAALAQAVADYRALDEKRIEVALQLGTLLDELDAAFSSVELPNEGWKDEWKSAPARFHDARRAEAKQWQTQRTQQDERAHALVTLEAEWSALTEAQARSGQDAAAAQAGFDAANAGLQAMQEQRMALWGGKEVRDVEAQLQAAIDAARARVAAQQTAWQEAAQRRARAEEAAAQAAARIAALKGAAEAAAARLLAWLDAYNRGVGAEEPAADLFAAGEAEPDPDRLTLELLLALLSHPADAMRAEREALRALEHAVAMAATVLRERQSQRAQHQQSAPEHGTHTADTLALALETLAAERKLADGVAAAHRVAIAQDEDKRQRAHAMLAEIERQEAIEQRWARMNDLIGSADGKKFRNYAQQFTLDVLLGYANAHLSHLARRYQLERIANAANPSLGLLVRDQDMGGETRSVHSLSGGESFLVSLALALGLASLSSNRVRVESLFIDEGFGSLDAETLRVAMDALDGLQAMGRKVGVISHVQEMTERISTRILVQPSAGGKSVVSVQS</sequence>
<dbReference type="InterPro" id="IPR027417">
    <property type="entry name" value="P-loop_NTPase"/>
</dbReference>
<dbReference type="SUPFAM" id="SSF52540">
    <property type="entry name" value="P-loop containing nucleoside triphosphate hydrolases"/>
    <property type="match status" value="1"/>
</dbReference>
<protein>
    <submittedName>
        <fullName evidence="4">Exonuclease SbcC</fullName>
    </submittedName>
</protein>
<feature type="domain" description="Rad50/SbcC-type AAA" evidence="3">
    <location>
        <begin position="9"/>
        <end position="225"/>
    </location>
</feature>
<organism evidence="4 5">
    <name type="scientific">Pseudoduganella namucuonensis</name>
    <dbReference type="NCBI Taxonomy" id="1035707"/>
    <lineage>
        <taxon>Bacteria</taxon>
        <taxon>Pseudomonadati</taxon>
        <taxon>Pseudomonadota</taxon>
        <taxon>Betaproteobacteria</taxon>
        <taxon>Burkholderiales</taxon>
        <taxon>Oxalobacteraceae</taxon>
        <taxon>Telluria group</taxon>
        <taxon>Pseudoduganella</taxon>
    </lineage>
</organism>
<accession>A0A1I7LFL1</accession>